<organism evidence="6 7">
    <name type="scientific">Methylacidimicrobium tartarophylax</name>
    <dbReference type="NCBI Taxonomy" id="1041768"/>
    <lineage>
        <taxon>Bacteria</taxon>
        <taxon>Pseudomonadati</taxon>
        <taxon>Verrucomicrobiota</taxon>
        <taxon>Methylacidimicrobium</taxon>
    </lineage>
</organism>
<dbReference type="SUPFAM" id="SSF56281">
    <property type="entry name" value="Metallo-hydrolase/oxidoreductase"/>
    <property type="match status" value="1"/>
</dbReference>
<dbReference type="PANTHER" id="PTHR46233">
    <property type="entry name" value="HYDROXYACYLGLUTATHIONE HYDROLASE GLOC"/>
    <property type="match status" value="1"/>
</dbReference>
<dbReference type="PANTHER" id="PTHR46233:SF3">
    <property type="entry name" value="HYDROXYACYLGLUTATHIONE HYDROLASE GLOC"/>
    <property type="match status" value="1"/>
</dbReference>
<dbReference type="EC" id="3.-.-.-" evidence="6"/>
<dbReference type="InterPro" id="IPR001279">
    <property type="entry name" value="Metallo-B-lactamas"/>
</dbReference>
<reference evidence="6 7" key="1">
    <citation type="submission" date="2019-09" db="EMBL/GenBank/DDBJ databases">
        <authorList>
            <person name="Cremers G."/>
        </authorList>
    </citation>
    <scope>NUCLEOTIDE SEQUENCE [LARGE SCALE GENOMIC DNA]</scope>
    <source>
        <strain evidence="6">4A</strain>
    </source>
</reference>
<dbReference type="Proteomes" id="UP000334923">
    <property type="component" value="Unassembled WGS sequence"/>
</dbReference>
<comment type="cofactor">
    <cofactor evidence="1">
        <name>Zn(2+)</name>
        <dbReference type="ChEBI" id="CHEBI:29105"/>
    </cofactor>
</comment>
<keyword evidence="4" id="KW-0862">Zinc</keyword>
<evidence type="ECO:0000259" key="5">
    <source>
        <dbReference type="SMART" id="SM00849"/>
    </source>
</evidence>
<dbReference type="SMART" id="SM00849">
    <property type="entry name" value="Lactamase_B"/>
    <property type="match status" value="1"/>
</dbReference>
<evidence type="ECO:0000313" key="7">
    <source>
        <dbReference type="Proteomes" id="UP000334923"/>
    </source>
</evidence>
<accession>A0A5E6MCA5</accession>
<dbReference type="InterPro" id="IPR051453">
    <property type="entry name" value="MBL_Glyoxalase_II"/>
</dbReference>
<evidence type="ECO:0000256" key="2">
    <source>
        <dbReference type="ARBA" id="ARBA00022723"/>
    </source>
</evidence>
<dbReference type="GO" id="GO:0046872">
    <property type="term" value="F:metal ion binding"/>
    <property type="evidence" value="ECO:0007669"/>
    <property type="project" value="UniProtKB-KW"/>
</dbReference>
<proteinExistence type="predicted"/>
<dbReference type="Pfam" id="PF00753">
    <property type="entry name" value="Lactamase_B"/>
    <property type="match status" value="1"/>
</dbReference>
<evidence type="ECO:0000313" key="6">
    <source>
        <dbReference type="EMBL" id="VVM06868.1"/>
    </source>
</evidence>
<dbReference type="AlphaFoldDB" id="A0A5E6MCA5"/>
<dbReference type="RefSeq" id="WP_142660281.1">
    <property type="nucleotide sequence ID" value="NZ_CABFVA020000076.1"/>
</dbReference>
<dbReference type="Gene3D" id="3.60.15.10">
    <property type="entry name" value="Ribonuclease Z/Hydroxyacylglutathione hydrolase-like"/>
    <property type="match status" value="1"/>
</dbReference>
<evidence type="ECO:0000256" key="3">
    <source>
        <dbReference type="ARBA" id="ARBA00022801"/>
    </source>
</evidence>
<gene>
    <name evidence="6" type="ORF">MAMT_01437</name>
</gene>
<evidence type="ECO:0000256" key="1">
    <source>
        <dbReference type="ARBA" id="ARBA00001947"/>
    </source>
</evidence>
<keyword evidence="7" id="KW-1185">Reference proteome</keyword>
<dbReference type="EMBL" id="CABFVA020000076">
    <property type="protein sequence ID" value="VVM06868.1"/>
    <property type="molecule type" value="Genomic_DNA"/>
</dbReference>
<protein>
    <submittedName>
        <fullName evidence="6">Putative metallo-hydrolase</fullName>
        <ecNumber evidence="6">3.-.-.-</ecNumber>
    </submittedName>
</protein>
<keyword evidence="3 6" id="KW-0378">Hydrolase</keyword>
<keyword evidence="2" id="KW-0479">Metal-binding</keyword>
<feature type="domain" description="Metallo-beta-lactamase" evidence="5">
    <location>
        <begin position="94"/>
        <end position="252"/>
    </location>
</feature>
<evidence type="ECO:0000256" key="4">
    <source>
        <dbReference type="ARBA" id="ARBA00022833"/>
    </source>
</evidence>
<dbReference type="OrthoDB" id="9802248at2"/>
<name>A0A5E6MCA5_9BACT</name>
<dbReference type="GO" id="GO:0016787">
    <property type="term" value="F:hydrolase activity"/>
    <property type="evidence" value="ECO:0007669"/>
    <property type="project" value="UniProtKB-KW"/>
</dbReference>
<sequence length="270" mass="28753">MIPLEDGFQDVIGKAARGLGLADEALARVAGVTADEVRRVKEGEFHEQVIRRLAPVLHLGGDALVALGKGEYRPRAVGTIPGFLAFNTHWADMTVNAYLVWDLKSREAAAFDTGGDCTEMLGAIRERGLQLQCILITHAHGDHIAALDRLKAETGAPAYVGEREPLEGADPFVAGREFRIGSLSIRTLLTSGHSPGGITYLVAGGARLLAIVGDSLFAGSMGGGNVSYADALRNNREKILTLPLETVLCPGHGPLTTVGEEREHNPFFVP</sequence>
<dbReference type="InterPro" id="IPR036866">
    <property type="entry name" value="RibonucZ/Hydroxyglut_hydro"/>
</dbReference>